<reference evidence="1" key="2">
    <citation type="journal article" date="2015" name="Data Brief">
        <title>Shoot transcriptome of the giant reed, Arundo donax.</title>
        <authorList>
            <person name="Barrero R.A."/>
            <person name="Guerrero F.D."/>
            <person name="Moolhuijzen P."/>
            <person name="Goolsby J.A."/>
            <person name="Tidwell J."/>
            <person name="Bellgard S.E."/>
            <person name="Bellgard M.I."/>
        </authorList>
    </citation>
    <scope>NUCLEOTIDE SEQUENCE</scope>
    <source>
        <tissue evidence="1">Shoot tissue taken approximately 20 cm above the soil surface</tissue>
    </source>
</reference>
<proteinExistence type="predicted"/>
<reference evidence="1" key="1">
    <citation type="submission" date="2014-09" db="EMBL/GenBank/DDBJ databases">
        <authorList>
            <person name="Magalhaes I.L.F."/>
            <person name="Oliveira U."/>
            <person name="Santos F.R."/>
            <person name="Vidigal T.H.D.A."/>
            <person name="Brescovit A.D."/>
            <person name="Santos A.J."/>
        </authorList>
    </citation>
    <scope>NUCLEOTIDE SEQUENCE</scope>
    <source>
        <tissue evidence="1">Shoot tissue taken approximately 20 cm above the soil surface</tissue>
    </source>
</reference>
<dbReference type="AlphaFoldDB" id="A0A0A8Y3F6"/>
<accession>A0A0A8Y3F6</accession>
<dbReference type="EMBL" id="GBRH01277064">
    <property type="protein sequence ID" value="JAD20831.1"/>
    <property type="molecule type" value="Transcribed_RNA"/>
</dbReference>
<protein>
    <submittedName>
        <fullName evidence="1">Uncharacterized protein</fullName>
    </submittedName>
</protein>
<evidence type="ECO:0000313" key="1">
    <source>
        <dbReference type="EMBL" id="JAD20831.1"/>
    </source>
</evidence>
<name>A0A0A8Y3F6_ARUDO</name>
<organism evidence="1">
    <name type="scientific">Arundo donax</name>
    <name type="common">Giant reed</name>
    <name type="synonym">Donax arundinaceus</name>
    <dbReference type="NCBI Taxonomy" id="35708"/>
    <lineage>
        <taxon>Eukaryota</taxon>
        <taxon>Viridiplantae</taxon>
        <taxon>Streptophyta</taxon>
        <taxon>Embryophyta</taxon>
        <taxon>Tracheophyta</taxon>
        <taxon>Spermatophyta</taxon>
        <taxon>Magnoliopsida</taxon>
        <taxon>Liliopsida</taxon>
        <taxon>Poales</taxon>
        <taxon>Poaceae</taxon>
        <taxon>PACMAD clade</taxon>
        <taxon>Arundinoideae</taxon>
        <taxon>Arundineae</taxon>
        <taxon>Arundo</taxon>
    </lineage>
</organism>
<sequence>MTSTMPVLLLMVLEEP</sequence>